<dbReference type="AlphaFoldDB" id="A0A1V2ZVK7"/>
<gene>
    <name evidence="5" type="ORF">B1A74_12525</name>
</gene>
<name>A0A1V2ZVK7_9GAMM</name>
<organism evidence="5 6">
    <name type="scientific">Thioalkalivibrio halophilus</name>
    <dbReference type="NCBI Taxonomy" id="252474"/>
    <lineage>
        <taxon>Bacteria</taxon>
        <taxon>Pseudomonadati</taxon>
        <taxon>Pseudomonadota</taxon>
        <taxon>Gammaproteobacteria</taxon>
        <taxon>Chromatiales</taxon>
        <taxon>Ectothiorhodospiraceae</taxon>
        <taxon>Thioalkalivibrio</taxon>
    </lineage>
</organism>
<evidence type="ECO:0000259" key="4">
    <source>
        <dbReference type="SMART" id="SM00382"/>
    </source>
</evidence>
<sequence>MGLSECEREVLQILALNASHHPFASLLSSVRDAVDLTAEEIVAVALARSLREVRETLSPRNTLVRSGLVETEGRGMLMSNQLGFDLLGDLASELVGRMESAEPVFSAFFRPMPEPEGDQMALAHLEQPLARLRALLGQAASQNVPGVNILLYGPPGTGKTQLVRRLAQELGLEGREVNHETPDGTPMDAPHRQRAYQLCQYLLRRASRSLVAFDEIEDVFGQDPLAALFGNTRRGPRTGGKAWTNQMLEDNPVPAIWITNHPEQLDPAYLRRFDFTLEVGHPPRSVRRALMARACEGLEVSDEWLDHMAGIEGLTPAEIQRSARVARLLDQAAHGESAESVITDHLSEQAELQGRPPLAMPRANAALEYGLENLNTEGDVDSVLEDLVVAGSGSLLAHGPPGTGKTALAHHLARRADRPLRKRTGSELISPYVGQTEKNLARAFREARREGAVLLLDEADSFLTDRSGARHSWETTRTNELLVQIEAFSGILVCATNFLQALDPAALRRFDHKLNLRPLTMEQRVRLFERLVERLQPVDASDGCATESARATVQRLDDLTAGDFATVVRGHTRRQGTGELTQEALAEALAAEQRLKPGAGRRAAGFA</sequence>
<dbReference type="PANTHER" id="PTHR23073">
    <property type="entry name" value="26S PROTEASOME REGULATORY SUBUNIT"/>
    <property type="match status" value="1"/>
</dbReference>
<protein>
    <submittedName>
        <fullName evidence="5">AAA family ATPase</fullName>
    </submittedName>
</protein>
<dbReference type="Gene3D" id="3.40.50.300">
    <property type="entry name" value="P-loop containing nucleotide triphosphate hydrolases"/>
    <property type="match status" value="2"/>
</dbReference>
<proteinExistence type="inferred from homology"/>
<accession>A0A1V2ZVK7</accession>
<dbReference type="Proteomes" id="UP000189177">
    <property type="component" value="Unassembled WGS sequence"/>
</dbReference>
<dbReference type="Pfam" id="PF00004">
    <property type="entry name" value="AAA"/>
    <property type="match status" value="2"/>
</dbReference>
<evidence type="ECO:0000256" key="2">
    <source>
        <dbReference type="ARBA" id="ARBA00022741"/>
    </source>
</evidence>
<evidence type="ECO:0000256" key="1">
    <source>
        <dbReference type="ARBA" id="ARBA00006914"/>
    </source>
</evidence>
<evidence type="ECO:0000313" key="6">
    <source>
        <dbReference type="Proteomes" id="UP000189177"/>
    </source>
</evidence>
<feature type="domain" description="AAA+ ATPase" evidence="4">
    <location>
        <begin position="391"/>
        <end position="520"/>
    </location>
</feature>
<dbReference type="InterPro" id="IPR027417">
    <property type="entry name" value="P-loop_NTPase"/>
</dbReference>
<evidence type="ECO:0000256" key="3">
    <source>
        <dbReference type="ARBA" id="ARBA00022840"/>
    </source>
</evidence>
<dbReference type="GO" id="GO:0016887">
    <property type="term" value="F:ATP hydrolysis activity"/>
    <property type="evidence" value="ECO:0007669"/>
    <property type="project" value="InterPro"/>
</dbReference>
<comment type="caution">
    <text evidence="5">The sequence shown here is derived from an EMBL/GenBank/DDBJ whole genome shotgun (WGS) entry which is preliminary data.</text>
</comment>
<dbReference type="InterPro" id="IPR003959">
    <property type="entry name" value="ATPase_AAA_core"/>
</dbReference>
<dbReference type="InterPro" id="IPR003593">
    <property type="entry name" value="AAA+_ATPase"/>
</dbReference>
<reference evidence="5 6" key="1">
    <citation type="submission" date="2017-02" db="EMBL/GenBank/DDBJ databases">
        <title>Genomic diversity within the haloalkaliphilic genus Thioalkalivibrio.</title>
        <authorList>
            <person name="Ahn A.-C."/>
            <person name="Meier-Kolthoff J."/>
            <person name="Overmars L."/>
            <person name="Richter M."/>
            <person name="Woyke T."/>
            <person name="Sorokin D.Y."/>
            <person name="Muyzer G."/>
        </authorList>
    </citation>
    <scope>NUCLEOTIDE SEQUENCE [LARGE SCALE GENOMIC DNA]</scope>
    <source>
        <strain evidence="5 6">HL17</strain>
    </source>
</reference>
<dbReference type="GO" id="GO:0005524">
    <property type="term" value="F:ATP binding"/>
    <property type="evidence" value="ECO:0007669"/>
    <property type="project" value="UniProtKB-KW"/>
</dbReference>
<keyword evidence="3" id="KW-0067">ATP-binding</keyword>
<evidence type="ECO:0000313" key="5">
    <source>
        <dbReference type="EMBL" id="OOC09158.1"/>
    </source>
</evidence>
<dbReference type="CDD" id="cd19481">
    <property type="entry name" value="RecA-like_protease"/>
    <property type="match status" value="1"/>
</dbReference>
<dbReference type="EMBL" id="MUZR01000059">
    <property type="protein sequence ID" value="OOC09158.1"/>
    <property type="molecule type" value="Genomic_DNA"/>
</dbReference>
<dbReference type="SUPFAM" id="SSF52540">
    <property type="entry name" value="P-loop containing nucleoside triphosphate hydrolases"/>
    <property type="match status" value="2"/>
</dbReference>
<keyword evidence="6" id="KW-1185">Reference proteome</keyword>
<dbReference type="InterPro" id="IPR050221">
    <property type="entry name" value="26S_Proteasome_ATPase"/>
</dbReference>
<keyword evidence="2" id="KW-0547">Nucleotide-binding</keyword>
<dbReference type="STRING" id="252474.B1A74_12525"/>
<feature type="domain" description="AAA+ ATPase" evidence="4">
    <location>
        <begin position="145"/>
        <end position="283"/>
    </location>
</feature>
<comment type="similarity">
    <text evidence="1">Belongs to the AAA ATPase family.</text>
</comment>
<dbReference type="SMART" id="SM00382">
    <property type="entry name" value="AAA"/>
    <property type="match status" value="2"/>
</dbReference>